<evidence type="ECO:0000256" key="6">
    <source>
        <dbReference type="ARBA" id="ARBA00022763"/>
    </source>
</evidence>
<dbReference type="PANTHER" id="PTHR28511:SF1">
    <property type="entry name" value="ENDONUCLEASE V"/>
    <property type="match status" value="1"/>
</dbReference>
<dbReference type="GO" id="GO:0005737">
    <property type="term" value="C:cytoplasm"/>
    <property type="evidence" value="ECO:0007669"/>
    <property type="project" value="UniProtKB-SubCell"/>
</dbReference>
<keyword evidence="4 10" id="KW-0479">Metal-binding</keyword>
<dbReference type="NCBIfam" id="NF008629">
    <property type="entry name" value="PRK11617.1"/>
    <property type="match status" value="1"/>
</dbReference>
<comment type="subcellular location">
    <subcellularLocation>
        <location evidence="1 10">Cytoplasm</location>
    </subcellularLocation>
</comment>
<evidence type="ECO:0000256" key="8">
    <source>
        <dbReference type="ARBA" id="ARBA00022842"/>
    </source>
</evidence>
<keyword evidence="3 10" id="KW-0540">Nuclease</keyword>
<feature type="binding site" evidence="10">
    <location>
        <position position="103"/>
    </location>
    <ligand>
        <name>Mg(2+)</name>
        <dbReference type="ChEBI" id="CHEBI:18420"/>
    </ligand>
</feature>
<comment type="similarity">
    <text evidence="10">Belongs to the endonuclease V family.</text>
</comment>
<accession>A0A2X3FJI8</accession>
<evidence type="ECO:0000256" key="3">
    <source>
        <dbReference type="ARBA" id="ARBA00022722"/>
    </source>
</evidence>
<dbReference type="Gene3D" id="3.30.2170.10">
    <property type="entry name" value="archaeoglobus fulgidus dsm 4304 superfamily"/>
    <property type="match status" value="1"/>
</dbReference>
<evidence type="ECO:0000256" key="10">
    <source>
        <dbReference type="HAMAP-Rule" id="MF_00801"/>
    </source>
</evidence>
<evidence type="ECO:0000313" key="11">
    <source>
        <dbReference type="EMBL" id="SQC49043.1"/>
    </source>
</evidence>
<evidence type="ECO:0000256" key="2">
    <source>
        <dbReference type="ARBA" id="ARBA00022490"/>
    </source>
</evidence>
<evidence type="ECO:0000256" key="1">
    <source>
        <dbReference type="ARBA" id="ARBA00004496"/>
    </source>
</evidence>
<name>A0A2X3FJI8_KLEPN</name>
<dbReference type="HAMAP" id="MF_00801">
    <property type="entry name" value="Endonuclease_5"/>
    <property type="match status" value="1"/>
</dbReference>
<evidence type="ECO:0000256" key="4">
    <source>
        <dbReference type="ARBA" id="ARBA00022723"/>
    </source>
</evidence>
<evidence type="ECO:0000256" key="7">
    <source>
        <dbReference type="ARBA" id="ARBA00022801"/>
    </source>
</evidence>
<keyword evidence="5 10" id="KW-0255">Endonuclease</keyword>
<dbReference type="AlphaFoldDB" id="A0A2X3FJI8"/>
<feature type="binding site" evidence="10">
    <location>
        <position position="35"/>
    </location>
    <ligand>
        <name>Mg(2+)</name>
        <dbReference type="ChEBI" id="CHEBI:18420"/>
    </ligand>
</feature>
<dbReference type="GO" id="GO:0043737">
    <property type="term" value="F:deoxyribonuclease V activity"/>
    <property type="evidence" value="ECO:0007669"/>
    <property type="project" value="UniProtKB-UniRule"/>
</dbReference>
<evidence type="ECO:0000256" key="9">
    <source>
        <dbReference type="ARBA" id="ARBA00023204"/>
    </source>
</evidence>
<evidence type="ECO:0000313" key="12">
    <source>
        <dbReference type="Proteomes" id="UP000251721"/>
    </source>
</evidence>
<evidence type="ECO:0000256" key="5">
    <source>
        <dbReference type="ARBA" id="ARBA00022759"/>
    </source>
</evidence>
<keyword evidence="2 10" id="KW-0963">Cytoplasm</keyword>
<keyword evidence="8 10" id="KW-0460">Magnesium</keyword>
<sequence length="291" mass="32153">MDLAALRTQQQQLAASVERADRLDRDPPALIGGADVGFEQEGEITRAAMVLLTWPELELVEYQVARVATSMPYIPGFLSFRETPALLAAWEQLSQKPDLLFVDGHGISHPRRLGVASHFGLMIDVPTIGVAKKRLCGKIGDLGDEPGALAPLMDKNEQLAWVWRSKVRCNPLFISTGHRVGMDSALMWVERCMRGYRLPEPTRWADAVASVVRRLCVGKQITADSGTLRLISDFENSSCYKTRFTCAWRSWKAGSMSLLWPACANVCIPTTRCSASKPSLATACFIVVSWT</sequence>
<dbReference type="FunFam" id="3.30.2170.10:FF:000001">
    <property type="entry name" value="Endonuclease V"/>
    <property type="match status" value="1"/>
</dbReference>
<reference evidence="11 12" key="1">
    <citation type="submission" date="2018-06" db="EMBL/GenBank/DDBJ databases">
        <authorList>
            <consortium name="Pathogen Informatics"/>
            <person name="Doyle S."/>
        </authorList>
    </citation>
    <scope>NUCLEOTIDE SEQUENCE [LARGE SCALE GENOMIC DNA]</scope>
    <source>
        <strain evidence="11 12">NCTC13465</strain>
    </source>
</reference>
<dbReference type="EC" id="3.1.21.7" evidence="10"/>
<dbReference type="EMBL" id="UAWQ01000019">
    <property type="protein sequence ID" value="SQC49043.1"/>
    <property type="molecule type" value="Genomic_DNA"/>
</dbReference>
<dbReference type="Proteomes" id="UP000251721">
    <property type="component" value="Unassembled WGS sequence"/>
</dbReference>
<dbReference type="GO" id="GO:0006281">
    <property type="term" value="P:DNA repair"/>
    <property type="evidence" value="ECO:0007669"/>
    <property type="project" value="UniProtKB-UniRule"/>
</dbReference>
<comment type="function">
    <text evidence="10">DNA repair enzyme involved in the repair of deaminated bases. Selectively cleaves double-stranded DNA at the second phosphodiester bond 3' to a deoxyinosine leaving behind the intact lesion on the nicked DNA.</text>
</comment>
<dbReference type="InterPro" id="IPR007581">
    <property type="entry name" value="Endonuclease-V"/>
</dbReference>
<dbReference type="Pfam" id="PF04493">
    <property type="entry name" value="Endonuclease_5"/>
    <property type="match status" value="1"/>
</dbReference>
<feature type="site" description="Interaction with target DNA" evidence="10">
    <location>
        <position position="73"/>
    </location>
</feature>
<keyword evidence="9 10" id="KW-0234">DNA repair</keyword>
<protein>
    <recommendedName>
        <fullName evidence="10">Endonuclease V</fullName>
        <ecNumber evidence="10">3.1.21.7</ecNumber>
    </recommendedName>
    <alternativeName>
        <fullName evidence="10">Deoxyinosine 3'endonuclease</fullName>
    </alternativeName>
    <alternativeName>
        <fullName evidence="10">Deoxyribonuclease V</fullName>
        <shortName evidence="10">DNase V</shortName>
    </alternativeName>
</protein>
<dbReference type="PANTHER" id="PTHR28511">
    <property type="entry name" value="ENDONUCLEASE V"/>
    <property type="match status" value="1"/>
</dbReference>
<comment type="catalytic activity">
    <reaction evidence="10">
        <text>Endonucleolytic cleavage at apurinic or apyrimidinic sites to products with a 5'-phosphate.</text>
        <dbReference type="EC" id="3.1.21.7"/>
    </reaction>
</comment>
<dbReference type="GO" id="GO:0003727">
    <property type="term" value="F:single-stranded RNA binding"/>
    <property type="evidence" value="ECO:0007669"/>
    <property type="project" value="TreeGrafter"/>
</dbReference>
<keyword evidence="6 10" id="KW-0227">DNA damage</keyword>
<organism evidence="11 12">
    <name type="scientific">Klebsiella pneumoniae</name>
    <dbReference type="NCBI Taxonomy" id="573"/>
    <lineage>
        <taxon>Bacteria</taxon>
        <taxon>Pseudomonadati</taxon>
        <taxon>Pseudomonadota</taxon>
        <taxon>Gammaproteobacteria</taxon>
        <taxon>Enterobacterales</taxon>
        <taxon>Enterobacteriaceae</taxon>
        <taxon>Klebsiella/Raoultella group</taxon>
        <taxon>Klebsiella</taxon>
        <taxon>Klebsiella pneumoniae complex</taxon>
    </lineage>
</organism>
<keyword evidence="7 10" id="KW-0378">Hydrolase</keyword>
<dbReference type="CDD" id="cd06559">
    <property type="entry name" value="Endonuclease_V"/>
    <property type="match status" value="1"/>
</dbReference>
<proteinExistence type="inferred from homology"/>
<gene>
    <name evidence="10 11" type="primary">nfi</name>
    <name evidence="11" type="ORF">NCTC13465_05242</name>
</gene>
<dbReference type="GO" id="GO:0016891">
    <property type="term" value="F:RNA endonuclease activity producing 5'-phosphomonoesters, hydrolytic mechanism"/>
    <property type="evidence" value="ECO:0007669"/>
    <property type="project" value="TreeGrafter"/>
</dbReference>
<comment type="cofactor">
    <cofactor evidence="10">
        <name>Mg(2+)</name>
        <dbReference type="ChEBI" id="CHEBI:18420"/>
    </cofactor>
</comment>
<dbReference type="GO" id="GO:0000287">
    <property type="term" value="F:magnesium ion binding"/>
    <property type="evidence" value="ECO:0007669"/>
    <property type="project" value="UniProtKB-UniRule"/>
</dbReference>